<feature type="domain" description="PTS EIIA type-2" evidence="12">
    <location>
        <begin position="8"/>
        <end position="155"/>
    </location>
</feature>
<dbReference type="InterPro" id="IPR002178">
    <property type="entry name" value="PTS_EIIA_type-2_dom"/>
</dbReference>
<keyword evidence="8 11" id="KW-0812">Transmembrane</keyword>
<keyword evidence="10 11" id="KW-0472">Membrane</keyword>
<dbReference type="CDD" id="cd05569">
    <property type="entry name" value="PTS_IIB_fructose"/>
    <property type="match status" value="1"/>
</dbReference>
<feature type="transmembrane region" description="Helical" evidence="11">
    <location>
        <begin position="559"/>
        <end position="576"/>
    </location>
</feature>
<evidence type="ECO:0000313" key="15">
    <source>
        <dbReference type="EMBL" id="OXB88066.1"/>
    </source>
</evidence>
<evidence type="ECO:0000256" key="1">
    <source>
        <dbReference type="ARBA" id="ARBA00004429"/>
    </source>
</evidence>
<dbReference type="SUPFAM" id="SSF55804">
    <property type="entry name" value="Phoshotransferase/anion transport protein"/>
    <property type="match status" value="1"/>
</dbReference>
<dbReference type="PANTHER" id="PTHR30505">
    <property type="entry name" value="FRUCTOSE-LIKE PERMEASE"/>
    <property type="match status" value="1"/>
</dbReference>
<dbReference type="InterPro" id="IPR036095">
    <property type="entry name" value="PTS_EIIB-like_sf"/>
</dbReference>
<proteinExistence type="predicted"/>
<evidence type="ECO:0000256" key="2">
    <source>
        <dbReference type="ARBA" id="ARBA00022448"/>
    </source>
</evidence>
<keyword evidence="3" id="KW-1003">Cell membrane</keyword>
<evidence type="ECO:0000256" key="7">
    <source>
        <dbReference type="ARBA" id="ARBA00022683"/>
    </source>
</evidence>
<evidence type="ECO:0000256" key="10">
    <source>
        <dbReference type="ARBA" id="ARBA00023136"/>
    </source>
</evidence>
<dbReference type="NCBIfam" id="TIGR00829">
    <property type="entry name" value="FRU"/>
    <property type="match status" value="1"/>
</dbReference>
<keyword evidence="5" id="KW-0762">Sugar transport</keyword>
<keyword evidence="7" id="KW-0598">Phosphotransferase system</keyword>
<protein>
    <submittedName>
        <fullName evidence="15">PTS 2-O-a-mannosyl-D-glycerate transporter subunit IIABC</fullName>
    </submittedName>
</protein>
<dbReference type="PANTHER" id="PTHR30505:SF28">
    <property type="entry name" value="PTS SYSTEM 2-O-ALPHA-MANNOSYL-D-GLYCERATE-SPECIFIC EIIABC COMPONENT"/>
    <property type="match status" value="1"/>
</dbReference>
<evidence type="ECO:0000259" key="12">
    <source>
        <dbReference type="PROSITE" id="PS51094"/>
    </source>
</evidence>
<dbReference type="PROSITE" id="PS51099">
    <property type="entry name" value="PTS_EIIB_TYPE_2"/>
    <property type="match status" value="1"/>
</dbReference>
<feature type="domain" description="PTS EIIC type-2" evidence="14">
    <location>
        <begin position="291"/>
        <end position="634"/>
    </location>
</feature>
<feature type="transmembrane region" description="Helical" evidence="11">
    <location>
        <begin position="508"/>
        <end position="525"/>
    </location>
</feature>
<dbReference type="NCBIfam" id="TIGR01427">
    <property type="entry name" value="PTS_IIC_fructo"/>
    <property type="match status" value="1"/>
</dbReference>
<dbReference type="CDD" id="cd00211">
    <property type="entry name" value="PTS_IIA_fru"/>
    <property type="match status" value="1"/>
</dbReference>
<sequence>MGEMELKQLTNVRLIDVGLSLSTKEEVIRHLVRKLDEEGNLYSAESFYQAVMEREALSPTGLEAGLAIPHGKSKAVKSAAFAVAKLARPIRDWESIDPSNEVELVFLLAIPEQEAGSTHLDLLAELAKRLARADYRKRLQQCRTAEELYRALDGEKAEAVAAPAGKTIVAVTACPAGIAHTYMAAEALEQAGREIGVAVFVEKQGANGIEDRHTEERLRKAEAAIFAADVAVKNEERFAHLPVYRTTVAAPLKDAKGVLLKALEKAEKEGKREYEPTKETMPERVSWQTEVKNAILTGISHIIPIIVAGGMILACAVLIAQAFGLQQVYDTENSWLWMLRKLGGNMLGTLMIPVLSAYMAYAIADKPALGPGFAAGIAATMINGGFLGGMLGGFLAGYFMKWLKKQLPPKGAFSGFISFWLYPVIGSLVVGALMLFVFGKPVAGLNNALLEWLNNLSGRNAIVLGAILGVMVSFDLGGPVNKAAYTFCIGAMASGNFIPYAAFASVKMVSAFSVTAATLLFKRYFEEYEREVGKSTWILGLAGITEGAIPFMINDPLRVIPSLCIGSAVTGAIVTASQIGLNVPGAGIFSLFVLQGAPLWKAGVIWLGAALIGALISTVLLVATRVQKLKAQQR</sequence>
<keyword evidence="6" id="KW-0808">Transferase</keyword>
<dbReference type="InterPro" id="IPR013011">
    <property type="entry name" value="PTS_EIIB_2"/>
</dbReference>
<dbReference type="PROSITE" id="PS51094">
    <property type="entry name" value="PTS_EIIA_TYPE_2"/>
    <property type="match status" value="1"/>
</dbReference>
<dbReference type="PROSITE" id="PS51104">
    <property type="entry name" value="PTS_EIIC_TYPE_2"/>
    <property type="match status" value="1"/>
</dbReference>
<dbReference type="SUPFAM" id="SSF52794">
    <property type="entry name" value="PTS system IIB component-like"/>
    <property type="match status" value="1"/>
</dbReference>
<feature type="transmembrane region" description="Helical" evidence="11">
    <location>
        <begin position="458"/>
        <end position="476"/>
    </location>
</feature>
<dbReference type="InterPro" id="IPR016152">
    <property type="entry name" value="PTrfase/Anion_transptr"/>
</dbReference>
<evidence type="ECO:0000256" key="4">
    <source>
        <dbReference type="ARBA" id="ARBA00022553"/>
    </source>
</evidence>
<dbReference type="InterPro" id="IPR013014">
    <property type="entry name" value="PTS_EIIC_2"/>
</dbReference>
<dbReference type="Gene3D" id="3.40.930.10">
    <property type="entry name" value="Mannitol-specific EII, Chain A"/>
    <property type="match status" value="1"/>
</dbReference>
<feature type="domain" description="PTS EIIB type-2" evidence="13">
    <location>
        <begin position="168"/>
        <end position="264"/>
    </location>
</feature>
<feature type="transmembrane region" description="Helical" evidence="11">
    <location>
        <begin position="412"/>
        <end position="438"/>
    </location>
</feature>
<accession>A0ABX4DGP3</accession>
<feature type="transmembrane region" description="Helical" evidence="11">
    <location>
        <begin position="376"/>
        <end position="400"/>
    </location>
</feature>
<evidence type="ECO:0000256" key="3">
    <source>
        <dbReference type="ARBA" id="ARBA00022475"/>
    </source>
</evidence>
<feature type="transmembrane region" description="Helical" evidence="11">
    <location>
        <begin position="302"/>
        <end position="325"/>
    </location>
</feature>
<comment type="caution">
    <text evidence="15">The sequence shown here is derived from an EMBL/GenBank/DDBJ whole genome shotgun (WGS) entry which is preliminary data.</text>
</comment>
<evidence type="ECO:0000259" key="14">
    <source>
        <dbReference type="PROSITE" id="PS51104"/>
    </source>
</evidence>
<dbReference type="InterPro" id="IPR050864">
    <property type="entry name" value="Bacterial_PTS_Sugar_Transport"/>
</dbReference>
<comment type="subcellular location">
    <subcellularLocation>
        <location evidence="1">Cell inner membrane</location>
        <topology evidence="1">Multi-pass membrane protein</topology>
    </subcellularLocation>
</comment>
<feature type="transmembrane region" description="Helical" evidence="11">
    <location>
        <begin position="537"/>
        <end position="553"/>
    </location>
</feature>
<evidence type="ECO:0000256" key="5">
    <source>
        <dbReference type="ARBA" id="ARBA00022597"/>
    </source>
</evidence>
<dbReference type="NCBIfam" id="NF007293">
    <property type="entry name" value="PRK09765.1"/>
    <property type="match status" value="1"/>
</dbReference>
<feature type="transmembrane region" description="Helical" evidence="11">
    <location>
        <begin position="606"/>
        <end position="624"/>
    </location>
</feature>
<name>A0ABX4DGP3_9BACL</name>
<dbReference type="Pfam" id="PF02378">
    <property type="entry name" value="PTS_EIIC"/>
    <property type="match status" value="1"/>
</dbReference>
<dbReference type="NCBIfam" id="TIGR00848">
    <property type="entry name" value="fruA"/>
    <property type="match status" value="1"/>
</dbReference>
<keyword evidence="2" id="KW-0813">Transport</keyword>
<keyword evidence="4" id="KW-0597">Phosphoprotein</keyword>
<feature type="transmembrane region" description="Helical" evidence="11">
    <location>
        <begin position="346"/>
        <end position="364"/>
    </location>
</feature>
<evidence type="ECO:0000256" key="11">
    <source>
        <dbReference type="SAM" id="Phobius"/>
    </source>
</evidence>
<keyword evidence="16" id="KW-1185">Reference proteome</keyword>
<organism evidence="15 16">
    <name type="scientific">Geobacillus uzenensis</name>
    <dbReference type="NCBI Taxonomy" id="129339"/>
    <lineage>
        <taxon>Bacteria</taxon>
        <taxon>Bacillati</taxon>
        <taxon>Bacillota</taxon>
        <taxon>Bacilli</taxon>
        <taxon>Bacillales</taxon>
        <taxon>Anoxybacillaceae</taxon>
        <taxon>Geobacillus</taxon>
    </lineage>
</organism>
<dbReference type="InterPro" id="IPR003501">
    <property type="entry name" value="PTS_EIIB_2/3"/>
</dbReference>
<evidence type="ECO:0000256" key="8">
    <source>
        <dbReference type="ARBA" id="ARBA00022692"/>
    </source>
</evidence>
<gene>
    <name evidence="15" type="ORF">B9L21_09295</name>
</gene>
<dbReference type="Proteomes" id="UP000198364">
    <property type="component" value="Unassembled WGS sequence"/>
</dbReference>
<evidence type="ECO:0000256" key="6">
    <source>
        <dbReference type="ARBA" id="ARBA00022679"/>
    </source>
</evidence>
<dbReference type="EMBL" id="NEWL01000006">
    <property type="protein sequence ID" value="OXB88066.1"/>
    <property type="molecule type" value="Genomic_DNA"/>
</dbReference>
<dbReference type="InterPro" id="IPR003353">
    <property type="entry name" value="PTS_IIB_fruc"/>
</dbReference>
<keyword evidence="9 11" id="KW-1133">Transmembrane helix</keyword>
<dbReference type="Pfam" id="PF02302">
    <property type="entry name" value="PTS_IIB"/>
    <property type="match status" value="1"/>
</dbReference>
<evidence type="ECO:0000259" key="13">
    <source>
        <dbReference type="PROSITE" id="PS51099"/>
    </source>
</evidence>
<dbReference type="InterPro" id="IPR004715">
    <property type="entry name" value="PTS_IIA_fruc"/>
</dbReference>
<dbReference type="Pfam" id="PF00359">
    <property type="entry name" value="PTS_EIIA_2"/>
    <property type="match status" value="1"/>
</dbReference>
<reference evidence="15 16" key="1">
    <citation type="submission" date="2017-05" db="EMBL/GenBank/DDBJ databases">
        <title>The genome sequence of Geobacillus uzenensis BGSC 92A1.</title>
        <authorList>
            <person name="Ramaloko W.T."/>
            <person name="Koen N."/>
            <person name="Polliack S."/>
            <person name="Aliyu H."/>
            <person name="Lebre P."/>
            <person name="Mohr T."/>
            <person name="Oswald F."/>
            <person name="Zwick M."/>
            <person name="Neumann A."/>
            <person name="Syldatk C."/>
            <person name="Cowan D."/>
            <person name="De Maayer P."/>
        </authorList>
    </citation>
    <scope>NUCLEOTIDE SEQUENCE [LARGE SCALE GENOMIC DNA]</scope>
    <source>
        <strain evidence="15 16">BGSC 92A1</strain>
    </source>
</reference>
<dbReference type="InterPro" id="IPR003352">
    <property type="entry name" value="PTS_EIIC"/>
</dbReference>
<evidence type="ECO:0000313" key="16">
    <source>
        <dbReference type="Proteomes" id="UP000198364"/>
    </source>
</evidence>
<evidence type="ECO:0000256" key="9">
    <source>
        <dbReference type="ARBA" id="ARBA00022989"/>
    </source>
</evidence>
<dbReference type="InterPro" id="IPR006327">
    <property type="entry name" value="PTS_IIC_fruc"/>
</dbReference>
<dbReference type="Gene3D" id="3.40.50.2300">
    <property type="match status" value="1"/>
</dbReference>